<proteinExistence type="predicted"/>
<dbReference type="NCBIfam" id="NF002320">
    <property type="entry name" value="PRK01259.1"/>
    <property type="match status" value="1"/>
</dbReference>
<evidence type="ECO:0000256" key="2">
    <source>
        <dbReference type="ARBA" id="ARBA00022679"/>
    </source>
</evidence>
<dbReference type="Pfam" id="PF14572">
    <property type="entry name" value="Pribosyl_synth"/>
    <property type="match status" value="1"/>
</dbReference>
<dbReference type="Proteomes" id="UP001065174">
    <property type="component" value="Chromosome"/>
</dbReference>
<dbReference type="InterPro" id="IPR005946">
    <property type="entry name" value="Rib-P_diPkinase"/>
</dbReference>
<sequence>MSSKVKLFAGNGSIALAEKIAKHYGQPLGMSSSKRFSDGELSYSFDESIRGCDVFLIQSTHGPSDNIIELLLMIDAAKRASANTINLVVPYFGYARQDRKDKPRVSIAAKLMANLVQAAGATRLMTCDLHADQIQGFFDIPVDHLISGLIFVPYINNLGLDDIIFAAPDVGSTKRVREFAKFFKADMVVCDKHRKRANEIASMQVIGDVTGKNVILVDDIIDTAGTLTKAANLLMEKGAKSVRAFCTHPILSGSAYDNVDASALVELVVTDSIPLQSSSDKIHVASMAPLFADAIKRIHGHESISTLFVQ</sequence>
<keyword evidence="11" id="KW-1185">Reference proteome</keyword>
<evidence type="ECO:0000256" key="8">
    <source>
        <dbReference type="ARBA" id="ARBA00022842"/>
    </source>
</evidence>
<dbReference type="InterPro" id="IPR029099">
    <property type="entry name" value="Pribosyltran_N"/>
</dbReference>
<keyword evidence="2" id="KW-0808">Transferase</keyword>
<keyword evidence="3" id="KW-0479">Metal-binding</keyword>
<evidence type="ECO:0000259" key="9">
    <source>
        <dbReference type="Pfam" id="PF13793"/>
    </source>
</evidence>
<evidence type="ECO:0000256" key="5">
    <source>
        <dbReference type="ARBA" id="ARBA00022741"/>
    </source>
</evidence>
<evidence type="ECO:0000256" key="7">
    <source>
        <dbReference type="ARBA" id="ARBA00022840"/>
    </source>
</evidence>
<keyword evidence="4" id="KW-0545">Nucleotide biosynthesis</keyword>
<keyword evidence="7" id="KW-0067">ATP-binding</keyword>
<dbReference type="InterPro" id="IPR000836">
    <property type="entry name" value="PRTase_dom"/>
</dbReference>
<dbReference type="PANTHER" id="PTHR10210:SF41">
    <property type="entry name" value="RIBOSE-PHOSPHATE PYROPHOSPHOKINASE 1, CHLOROPLASTIC"/>
    <property type="match status" value="1"/>
</dbReference>
<dbReference type="InterPro" id="IPR000842">
    <property type="entry name" value="PRib_PP_synth_CS"/>
</dbReference>
<evidence type="ECO:0000313" key="11">
    <source>
        <dbReference type="Proteomes" id="UP001065174"/>
    </source>
</evidence>
<keyword evidence="5" id="KW-0547">Nucleotide-binding</keyword>
<evidence type="ECO:0000256" key="1">
    <source>
        <dbReference type="ARBA" id="ARBA00013247"/>
    </source>
</evidence>
<evidence type="ECO:0000313" key="10">
    <source>
        <dbReference type="EMBL" id="UXP31179.1"/>
    </source>
</evidence>
<keyword evidence="8" id="KW-0460">Magnesium</keyword>
<dbReference type="Gene3D" id="3.40.50.2020">
    <property type="match status" value="2"/>
</dbReference>
<gene>
    <name evidence="10" type="ORF">N6H18_12550</name>
</gene>
<evidence type="ECO:0000256" key="3">
    <source>
        <dbReference type="ARBA" id="ARBA00022723"/>
    </source>
</evidence>
<protein>
    <recommendedName>
        <fullName evidence="1">ribose-phosphate diphosphokinase</fullName>
        <ecNumber evidence="1">2.7.6.1</ecNumber>
    </recommendedName>
</protein>
<keyword evidence="6" id="KW-0418">Kinase</keyword>
<dbReference type="SUPFAM" id="SSF53271">
    <property type="entry name" value="PRTase-like"/>
    <property type="match status" value="1"/>
</dbReference>
<dbReference type="PROSITE" id="PS00114">
    <property type="entry name" value="PRPP_SYNTHASE"/>
    <property type="match status" value="1"/>
</dbReference>
<reference evidence="10" key="1">
    <citation type="submission" date="2022-09" db="EMBL/GenBank/DDBJ databases">
        <title>Comparative genomics and taxonomic characterization of three novel marine species of genus Reichenbachiella exhibiting antioxidant and polysaccharide degradation activities.</title>
        <authorList>
            <person name="Muhammad N."/>
            <person name="Lee Y.-J."/>
            <person name="Ko J."/>
            <person name="Kim S.-G."/>
        </authorList>
    </citation>
    <scope>NUCLEOTIDE SEQUENCE</scope>
    <source>
        <strain evidence="10">BKB1-1</strain>
    </source>
</reference>
<dbReference type="SMART" id="SM01400">
    <property type="entry name" value="Pribosyltran_N"/>
    <property type="match status" value="1"/>
</dbReference>
<name>A0ABY6CKY6_9BACT</name>
<dbReference type="InterPro" id="IPR029057">
    <property type="entry name" value="PRTase-like"/>
</dbReference>
<dbReference type="CDD" id="cd06223">
    <property type="entry name" value="PRTases_typeI"/>
    <property type="match status" value="1"/>
</dbReference>
<dbReference type="EMBL" id="CP106679">
    <property type="protein sequence ID" value="UXP31179.1"/>
    <property type="molecule type" value="Genomic_DNA"/>
</dbReference>
<accession>A0ABY6CKY6</accession>
<feature type="domain" description="Ribose-phosphate pyrophosphokinase N-terminal" evidence="9">
    <location>
        <begin position="5"/>
        <end position="120"/>
    </location>
</feature>
<dbReference type="Pfam" id="PF13793">
    <property type="entry name" value="Pribosyltran_N"/>
    <property type="match status" value="1"/>
</dbReference>
<dbReference type="NCBIfam" id="TIGR01251">
    <property type="entry name" value="ribP_PPkin"/>
    <property type="match status" value="1"/>
</dbReference>
<evidence type="ECO:0000256" key="6">
    <source>
        <dbReference type="ARBA" id="ARBA00022777"/>
    </source>
</evidence>
<evidence type="ECO:0000256" key="4">
    <source>
        <dbReference type="ARBA" id="ARBA00022727"/>
    </source>
</evidence>
<dbReference type="PANTHER" id="PTHR10210">
    <property type="entry name" value="RIBOSE-PHOSPHATE DIPHOSPHOKINASE FAMILY MEMBER"/>
    <property type="match status" value="1"/>
</dbReference>
<organism evidence="10 11">
    <name type="scientific">Reichenbachiella agarivorans</name>
    <dbReference type="NCBI Taxonomy" id="2979464"/>
    <lineage>
        <taxon>Bacteria</taxon>
        <taxon>Pseudomonadati</taxon>
        <taxon>Bacteroidota</taxon>
        <taxon>Cytophagia</taxon>
        <taxon>Cytophagales</taxon>
        <taxon>Reichenbachiellaceae</taxon>
        <taxon>Reichenbachiella</taxon>
    </lineage>
</organism>
<dbReference type="RefSeq" id="WP_262308620.1">
    <property type="nucleotide sequence ID" value="NZ_CP106679.1"/>
</dbReference>
<dbReference type="EC" id="2.7.6.1" evidence="1"/>